<accession>A0A392SNT9</accession>
<comment type="caution">
    <text evidence="1">The sequence shown here is derived from an EMBL/GenBank/DDBJ whole genome shotgun (WGS) entry which is preliminary data.</text>
</comment>
<sequence>MITVLSLESLKLVIDEHRNPADLKKKLDEAFALVAEKYKAILGYDSF</sequence>
<name>A0A392SNT9_9FABA</name>
<evidence type="ECO:0000313" key="2">
    <source>
        <dbReference type="Proteomes" id="UP000265520"/>
    </source>
</evidence>
<dbReference type="EMBL" id="LXQA010407669">
    <property type="protein sequence ID" value="MCI49854.1"/>
    <property type="molecule type" value="Genomic_DNA"/>
</dbReference>
<keyword evidence="2" id="KW-1185">Reference proteome</keyword>
<proteinExistence type="predicted"/>
<protein>
    <submittedName>
        <fullName evidence="1">Uncharacterized protein</fullName>
    </submittedName>
</protein>
<evidence type="ECO:0000313" key="1">
    <source>
        <dbReference type="EMBL" id="MCI49854.1"/>
    </source>
</evidence>
<organism evidence="1 2">
    <name type="scientific">Trifolium medium</name>
    <dbReference type="NCBI Taxonomy" id="97028"/>
    <lineage>
        <taxon>Eukaryota</taxon>
        <taxon>Viridiplantae</taxon>
        <taxon>Streptophyta</taxon>
        <taxon>Embryophyta</taxon>
        <taxon>Tracheophyta</taxon>
        <taxon>Spermatophyta</taxon>
        <taxon>Magnoliopsida</taxon>
        <taxon>eudicotyledons</taxon>
        <taxon>Gunneridae</taxon>
        <taxon>Pentapetalae</taxon>
        <taxon>rosids</taxon>
        <taxon>fabids</taxon>
        <taxon>Fabales</taxon>
        <taxon>Fabaceae</taxon>
        <taxon>Papilionoideae</taxon>
        <taxon>50 kb inversion clade</taxon>
        <taxon>NPAAA clade</taxon>
        <taxon>Hologalegina</taxon>
        <taxon>IRL clade</taxon>
        <taxon>Trifolieae</taxon>
        <taxon>Trifolium</taxon>
    </lineage>
</organism>
<dbReference type="Proteomes" id="UP000265520">
    <property type="component" value="Unassembled WGS sequence"/>
</dbReference>
<reference evidence="1 2" key="1">
    <citation type="journal article" date="2018" name="Front. Plant Sci.">
        <title>Red Clover (Trifolium pratense) and Zigzag Clover (T. medium) - A Picture of Genomic Similarities and Differences.</title>
        <authorList>
            <person name="Dluhosova J."/>
            <person name="Istvanek J."/>
            <person name="Nedelnik J."/>
            <person name="Repkova J."/>
        </authorList>
    </citation>
    <scope>NUCLEOTIDE SEQUENCE [LARGE SCALE GENOMIC DNA]</scope>
    <source>
        <strain evidence="2">cv. 10/8</strain>
        <tissue evidence="1">Leaf</tissue>
    </source>
</reference>
<dbReference type="AlphaFoldDB" id="A0A392SNT9"/>